<dbReference type="Proteomes" id="UP000292274">
    <property type="component" value="Unassembled WGS sequence"/>
</dbReference>
<feature type="transmembrane region" description="Helical" evidence="2">
    <location>
        <begin position="12"/>
        <end position="30"/>
    </location>
</feature>
<dbReference type="EMBL" id="SJJR01000007">
    <property type="protein sequence ID" value="TCB97307.1"/>
    <property type="molecule type" value="Genomic_DNA"/>
</dbReference>
<evidence type="ECO:0000256" key="1">
    <source>
        <dbReference type="SAM" id="MobiDB-lite"/>
    </source>
</evidence>
<sequence length="79" mass="7884">MLANGPFGWVHSANLMVSGALVVAGAAGLYPTLRSRTAAALLGLYGAGMVGAGIFRADPGPRLSGRHAGGGAGKQHRSR</sequence>
<evidence type="ECO:0000313" key="3">
    <source>
        <dbReference type="EMBL" id="TCB97307.1"/>
    </source>
</evidence>
<keyword evidence="2" id="KW-0812">Transmembrane</keyword>
<dbReference type="Pfam" id="PF06197">
    <property type="entry name" value="DUF998"/>
    <property type="match status" value="1"/>
</dbReference>
<feature type="transmembrane region" description="Helical" evidence="2">
    <location>
        <begin position="37"/>
        <end position="55"/>
    </location>
</feature>
<keyword evidence="4" id="KW-1185">Reference proteome</keyword>
<reference evidence="3 4" key="1">
    <citation type="submission" date="2019-02" db="EMBL/GenBank/DDBJ databases">
        <title>Jishengella sp. nov., isolated from a root of Zingiber montanum.</title>
        <authorList>
            <person name="Kuncharoen N."/>
            <person name="Kudo T."/>
            <person name="Masahiro Y."/>
            <person name="Ohkuma M."/>
            <person name="Tanasupawat S."/>
        </authorList>
    </citation>
    <scope>NUCLEOTIDE SEQUENCE [LARGE SCALE GENOMIC DNA]</scope>
    <source>
        <strain evidence="3 4">PLAI 1-1</strain>
    </source>
</reference>
<comment type="caution">
    <text evidence="3">The sequence shown here is derived from an EMBL/GenBank/DDBJ whole genome shotgun (WGS) entry which is preliminary data.</text>
</comment>
<evidence type="ECO:0000256" key="2">
    <source>
        <dbReference type="SAM" id="Phobius"/>
    </source>
</evidence>
<accession>A0A4R0GKD9</accession>
<proteinExistence type="predicted"/>
<evidence type="ECO:0000313" key="4">
    <source>
        <dbReference type="Proteomes" id="UP000292274"/>
    </source>
</evidence>
<dbReference type="InterPro" id="IPR009339">
    <property type="entry name" value="DUF998"/>
</dbReference>
<dbReference type="AlphaFoldDB" id="A0A4R0GKD9"/>
<keyword evidence="2" id="KW-0472">Membrane</keyword>
<keyword evidence="2" id="KW-1133">Transmembrane helix</keyword>
<feature type="region of interest" description="Disordered" evidence="1">
    <location>
        <begin position="58"/>
        <end position="79"/>
    </location>
</feature>
<protein>
    <submittedName>
        <fullName evidence="3">DUF998 domain-containing protein</fullName>
    </submittedName>
</protein>
<gene>
    <name evidence="3" type="ORF">E0H26_13725</name>
</gene>
<organism evidence="3 4">
    <name type="scientific">Micromonospora zingiberis</name>
    <dbReference type="NCBI Taxonomy" id="2053011"/>
    <lineage>
        <taxon>Bacteria</taxon>
        <taxon>Bacillati</taxon>
        <taxon>Actinomycetota</taxon>
        <taxon>Actinomycetes</taxon>
        <taxon>Micromonosporales</taxon>
        <taxon>Micromonosporaceae</taxon>
        <taxon>Micromonospora</taxon>
    </lineage>
</organism>
<name>A0A4R0GKD9_9ACTN</name>